<reference evidence="1 2" key="1">
    <citation type="journal article" date="2016" name="Nat. Commun.">
        <title>Thousands of microbial genomes shed light on interconnected biogeochemical processes in an aquifer system.</title>
        <authorList>
            <person name="Anantharaman K."/>
            <person name="Brown C.T."/>
            <person name="Hug L.A."/>
            <person name="Sharon I."/>
            <person name="Castelle C.J."/>
            <person name="Probst A.J."/>
            <person name="Thomas B.C."/>
            <person name="Singh A."/>
            <person name="Wilkins M.J."/>
            <person name="Karaoz U."/>
            <person name="Brodie E.L."/>
            <person name="Williams K.H."/>
            <person name="Hubbard S.S."/>
            <person name="Banfield J.F."/>
        </authorList>
    </citation>
    <scope>NUCLEOTIDE SEQUENCE [LARGE SCALE GENOMIC DNA]</scope>
</reference>
<gene>
    <name evidence="1" type="ORF">A2557_03350</name>
</gene>
<evidence type="ECO:0000313" key="2">
    <source>
        <dbReference type="Proteomes" id="UP000177583"/>
    </source>
</evidence>
<dbReference type="AlphaFoldDB" id="A0A1F6GRC6"/>
<proteinExistence type="predicted"/>
<comment type="caution">
    <text evidence="1">The sequence shown here is derived from an EMBL/GenBank/DDBJ whole genome shotgun (WGS) entry which is preliminary data.</text>
</comment>
<sequence>MHGSLGGLLCFKAQTIQPEPKRLVGKGLLLLGIFLGGLTPAAWAFDLELGVQRTKPQIGYHVQTYKSANSSLTFKPNGEETIFGQSMILGVGIGDYLVEMEQAEYKTTTIYTDGTGTDNLLSPHFTEKRLGLMYRAERELAGFFLGLGVEDYQESFVFQGETYANQGKAPYAKAGLALIFGPLRIRAEQLFSSIGEHNLKTNSLGLLVHF</sequence>
<evidence type="ECO:0008006" key="3">
    <source>
        <dbReference type="Google" id="ProtNLM"/>
    </source>
</evidence>
<protein>
    <recommendedName>
        <fullName evidence="3">Outer membrane protein beta-barrel domain-containing protein</fullName>
    </recommendedName>
</protein>
<dbReference type="Proteomes" id="UP000177583">
    <property type="component" value="Unassembled WGS sequence"/>
</dbReference>
<name>A0A1F6GRC6_9PROT</name>
<accession>A0A1F6GRC6</accession>
<dbReference type="EMBL" id="MFNF01000043">
    <property type="protein sequence ID" value="OGH00685.1"/>
    <property type="molecule type" value="Genomic_DNA"/>
</dbReference>
<organism evidence="1 2">
    <name type="scientific">Candidatus Lambdaproteobacteria bacterium RIFOXYD2_FULL_56_26</name>
    <dbReference type="NCBI Taxonomy" id="1817773"/>
    <lineage>
        <taxon>Bacteria</taxon>
        <taxon>Pseudomonadati</taxon>
        <taxon>Pseudomonadota</taxon>
        <taxon>Candidatus Lambdaproteobacteria</taxon>
    </lineage>
</organism>
<evidence type="ECO:0000313" key="1">
    <source>
        <dbReference type="EMBL" id="OGH00685.1"/>
    </source>
</evidence>